<proteinExistence type="predicted"/>
<accession>A0ABM9NJ17</accession>
<dbReference type="InterPro" id="IPR029068">
    <property type="entry name" value="Glyas_Bleomycin-R_OHBP_Dase"/>
</dbReference>
<feature type="domain" description="VOC" evidence="1">
    <location>
        <begin position="111"/>
        <end position="237"/>
    </location>
</feature>
<name>A0ABM9NJ17_9GAMM</name>
<organism evidence="2 3">
    <name type="scientific">Candidatus Methylocalor cossyra</name>
    <dbReference type="NCBI Taxonomy" id="3108543"/>
    <lineage>
        <taxon>Bacteria</taxon>
        <taxon>Pseudomonadati</taxon>
        <taxon>Pseudomonadota</taxon>
        <taxon>Gammaproteobacteria</taxon>
        <taxon>Methylococcales</taxon>
        <taxon>Methylococcaceae</taxon>
        <taxon>Candidatus Methylocalor</taxon>
    </lineage>
</organism>
<reference evidence="2 3" key="1">
    <citation type="submission" date="2024-04" db="EMBL/GenBank/DDBJ databases">
        <authorList>
            <person name="Cremers G."/>
        </authorList>
    </citation>
    <scope>NUCLEOTIDE SEQUENCE [LARGE SCALE GENOMIC DNA]</scope>
    <source>
        <strain evidence="2">MeCH1-AG</strain>
    </source>
</reference>
<sequence length="238" mass="26452">MSVEIRQLTPNDLSLMDELLCLFAGVFNDADTYNDDHPSPDYLRRLLHRPGSLAGRPRRRRHRGREWRRKQSVVLDGDPTTLPCRRGISAFGIVLTNCKRRNPMPSNQSNPVVWFELYVQDMKRAKAFYEAVLAVQLEKIPAPTAEWGDMEMWGFPSDKDRARTSYGACGMLVKMAGAPSGAGGTLIYFGCEDCAVPAARAAENGGSIVKEKFSIGEHGFITLVKDTEGNAIGFHSMQ</sequence>
<dbReference type="Gene3D" id="3.10.180.10">
    <property type="entry name" value="2,3-Dihydroxybiphenyl 1,2-Dioxygenase, domain 1"/>
    <property type="match status" value="1"/>
</dbReference>
<dbReference type="PANTHER" id="PTHR33993">
    <property type="entry name" value="GLYOXALASE-RELATED"/>
    <property type="match status" value="1"/>
</dbReference>
<gene>
    <name evidence="2" type="ORF">MECH1_V1_1845</name>
</gene>
<dbReference type="SUPFAM" id="SSF54593">
    <property type="entry name" value="Glyoxalase/Bleomycin resistance protein/Dihydroxybiphenyl dioxygenase"/>
    <property type="match status" value="1"/>
</dbReference>
<dbReference type="EMBL" id="OZ026884">
    <property type="protein sequence ID" value="CAL1240621.1"/>
    <property type="molecule type" value="Genomic_DNA"/>
</dbReference>
<evidence type="ECO:0000259" key="1">
    <source>
        <dbReference type="PROSITE" id="PS51819"/>
    </source>
</evidence>
<dbReference type="CDD" id="cd07247">
    <property type="entry name" value="SgaA_N_like"/>
    <property type="match status" value="1"/>
</dbReference>
<dbReference type="InterPro" id="IPR004360">
    <property type="entry name" value="Glyas_Fos-R_dOase_dom"/>
</dbReference>
<dbReference type="Pfam" id="PF00903">
    <property type="entry name" value="Glyoxalase"/>
    <property type="match status" value="1"/>
</dbReference>
<dbReference type="InterPro" id="IPR052164">
    <property type="entry name" value="Anthracycline_SecMetBiosynth"/>
</dbReference>
<keyword evidence="3" id="KW-1185">Reference proteome</keyword>
<protein>
    <recommendedName>
        <fullName evidence="1">VOC domain-containing protein</fullName>
    </recommendedName>
</protein>
<dbReference type="Gene3D" id="3.40.630.30">
    <property type="match status" value="1"/>
</dbReference>
<dbReference type="PROSITE" id="PS51819">
    <property type="entry name" value="VOC"/>
    <property type="match status" value="1"/>
</dbReference>
<dbReference type="Proteomes" id="UP001497493">
    <property type="component" value="Chromosome"/>
</dbReference>
<dbReference type="PANTHER" id="PTHR33993:SF2">
    <property type="entry name" value="VOC DOMAIN-CONTAINING PROTEIN"/>
    <property type="match status" value="1"/>
</dbReference>
<dbReference type="InterPro" id="IPR037523">
    <property type="entry name" value="VOC_core"/>
</dbReference>
<evidence type="ECO:0000313" key="3">
    <source>
        <dbReference type="Proteomes" id="UP001497493"/>
    </source>
</evidence>
<evidence type="ECO:0000313" key="2">
    <source>
        <dbReference type="EMBL" id="CAL1240621.1"/>
    </source>
</evidence>